<dbReference type="PANTHER" id="PTHR19328">
    <property type="entry name" value="HEDGEHOG-INTERACTING PROTEIN"/>
    <property type="match status" value="1"/>
</dbReference>
<dbReference type="RefSeq" id="WP_244821335.1">
    <property type="nucleotide sequence ID" value="NZ_CP112998.1"/>
</dbReference>
<feature type="domain" description="Glucose/Sorbosone dehydrogenase" evidence="1">
    <location>
        <begin position="43"/>
        <end position="375"/>
    </location>
</feature>
<dbReference type="PANTHER" id="PTHR19328:SF75">
    <property type="entry name" value="ALDOSE SUGAR DEHYDROGENASE YLII"/>
    <property type="match status" value="1"/>
</dbReference>
<dbReference type="InterPro" id="IPR011042">
    <property type="entry name" value="6-blade_b-propeller_TolB-like"/>
</dbReference>
<dbReference type="KEGG" id="dpf:ON006_27185"/>
<keyword evidence="3" id="KW-1185">Reference proteome</keyword>
<evidence type="ECO:0000259" key="1">
    <source>
        <dbReference type="Pfam" id="PF07995"/>
    </source>
</evidence>
<dbReference type="AlphaFoldDB" id="A0A9E8N7N3"/>
<reference evidence="2" key="1">
    <citation type="submission" date="2022-11" db="EMBL/GenBank/DDBJ databases">
        <title>Dyadobacter pollutisoli sp. nov., isolated from plastic dumped soil.</title>
        <authorList>
            <person name="Kim J.M."/>
            <person name="Kim K.R."/>
            <person name="Lee J.K."/>
            <person name="Hao L."/>
            <person name="Jeon C.O."/>
        </authorList>
    </citation>
    <scope>NUCLEOTIDE SEQUENCE</scope>
    <source>
        <strain evidence="2">U1</strain>
    </source>
</reference>
<dbReference type="NCBIfam" id="TIGR04183">
    <property type="entry name" value="Por_Secre_tail"/>
    <property type="match status" value="1"/>
</dbReference>
<dbReference type="SUPFAM" id="SSF50952">
    <property type="entry name" value="Soluble quinoprotein glucose dehydrogenase"/>
    <property type="match status" value="1"/>
</dbReference>
<name>A0A9E8N7N3_9BACT</name>
<gene>
    <name evidence="2" type="ORF">ON006_27185</name>
</gene>
<dbReference type="InterPro" id="IPR026444">
    <property type="entry name" value="Secre_tail"/>
</dbReference>
<dbReference type="Pfam" id="PF07995">
    <property type="entry name" value="GSDH"/>
    <property type="match status" value="1"/>
</dbReference>
<sequence>MKRIDHRHVLTFCLIILFLTISERIFSQEPNVTIKQPAVITGLTSPMQLVHAGDGSNRIFIAERAGIIKYFEPGALGTPITFLNMNSIAPTVSQTGEGGLLSIAFHPDFETNGYFYTYYTDIPGDLVVARYTATGNSADASTRLEIIKIPHPTNSNHNGGVLRFGYDDGLLYLSTGDGGGSNDASGNAQNTGSLLGKMLRINVDVASTGKNYSIPADNPYTSEVYAIGLRNPFRWSFDRLSHDMWIGDVGQSAREEINHITTAAALGANFGWRCYEGDIATPGIADRTGCDAPGVTYTPPVYTYVTGSVNGKSVVGGVVYRGTNWPLMYGYYIGTDVYSGDIHKILADNSFKTFQTSALINTVNIGEDEAGEIYAVAGSSVYSIVAEDALPVTLVNFSGLPGNEGVNLTWETSSEENFKAFDVEFSLNVSSFEKVGTIQGENAAKGFRYSFSHLVNDRGNLYYRLKMIDTDDSFEYSRIITVKTGDEDMSGNFVRPSLISNSTLTMVLDQPFESVELINTSGVVFLKEGISGRSGPVSLPIQPAASGIYIVRMSNREKVVQQKVVVIN</sequence>
<evidence type="ECO:0000313" key="3">
    <source>
        <dbReference type="Proteomes" id="UP001164653"/>
    </source>
</evidence>
<dbReference type="InterPro" id="IPR012938">
    <property type="entry name" value="Glc/Sorbosone_DH"/>
</dbReference>
<accession>A0A9E8N7N3</accession>
<dbReference type="Proteomes" id="UP001164653">
    <property type="component" value="Chromosome"/>
</dbReference>
<dbReference type="EMBL" id="CP112998">
    <property type="protein sequence ID" value="WAC11404.1"/>
    <property type="molecule type" value="Genomic_DNA"/>
</dbReference>
<evidence type="ECO:0000313" key="2">
    <source>
        <dbReference type="EMBL" id="WAC11404.1"/>
    </source>
</evidence>
<dbReference type="Gene3D" id="2.120.10.30">
    <property type="entry name" value="TolB, C-terminal domain"/>
    <property type="match status" value="1"/>
</dbReference>
<organism evidence="2 3">
    <name type="scientific">Dyadobacter pollutisoli</name>
    <dbReference type="NCBI Taxonomy" id="2910158"/>
    <lineage>
        <taxon>Bacteria</taxon>
        <taxon>Pseudomonadati</taxon>
        <taxon>Bacteroidota</taxon>
        <taxon>Cytophagia</taxon>
        <taxon>Cytophagales</taxon>
        <taxon>Spirosomataceae</taxon>
        <taxon>Dyadobacter</taxon>
    </lineage>
</organism>
<proteinExistence type="predicted"/>
<protein>
    <submittedName>
        <fullName evidence="2">PQQ-dependent sugar dehydrogenase</fullName>
    </submittedName>
</protein>
<dbReference type="InterPro" id="IPR011041">
    <property type="entry name" value="Quinoprot_gluc/sorb_DH_b-prop"/>
</dbReference>